<dbReference type="EC" id="2.4.1.-" evidence="5"/>
<dbReference type="GO" id="GO:0080044">
    <property type="term" value="F:quercetin 7-O-glucosyltransferase activity"/>
    <property type="evidence" value="ECO:0007669"/>
    <property type="project" value="TreeGrafter"/>
</dbReference>
<evidence type="ECO:0000256" key="4">
    <source>
        <dbReference type="RuleBase" id="RU003718"/>
    </source>
</evidence>
<dbReference type="KEGG" id="rarg:115735195"/>
<dbReference type="GeneID" id="115735195"/>
<dbReference type="GO" id="GO:0080043">
    <property type="term" value="F:quercetin 3-O-glucosyltransferase activity"/>
    <property type="evidence" value="ECO:0007669"/>
    <property type="project" value="TreeGrafter"/>
</dbReference>
<dbReference type="Pfam" id="PF26168">
    <property type="entry name" value="Glyco_transf_N"/>
    <property type="match status" value="1"/>
</dbReference>
<dbReference type="SUPFAM" id="SSF53756">
    <property type="entry name" value="UDP-Glycosyltransferase/glycogen phosphorylase"/>
    <property type="match status" value="1"/>
</dbReference>
<evidence type="ECO:0000256" key="1">
    <source>
        <dbReference type="ARBA" id="ARBA00009995"/>
    </source>
</evidence>
<accession>A0A8B8NI68</accession>
<dbReference type="Pfam" id="PF00201">
    <property type="entry name" value="UDPGT"/>
    <property type="match status" value="1"/>
</dbReference>
<dbReference type="Gene3D" id="3.40.50.2000">
    <property type="entry name" value="Glycogen Phosphorylase B"/>
    <property type="match status" value="2"/>
</dbReference>
<dbReference type="PANTHER" id="PTHR11926">
    <property type="entry name" value="GLUCOSYL/GLUCURONOSYL TRANSFERASES"/>
    <property type="match status" value="1"/>
</dbReference>
<dbReference type="RefSeq" id="XP_030522180.1">
    <property type="nucleotide sequence ID" value="XM_030666320.2"/>
</dbReference>
<dbReference type="InterPro" id="IPR035595">
    <property type="entry name" value="UDP_glycos_trans_CS"/>
</dbReference>
<evidence type="ECO:0000259" key="6">
    <source>
        <dbReference type="Pfam" id="PF26168"/>
    </source>
</evidence>
<reference evidence="8" key="1">
    <citation type="submission" date="2025-08" db="UniProtKB">
        <authorList>
            <consortium name="RefSeq"/>
        </authorList>
    </citation>
    <scope>IDENTIFICATION</scope>
    <source>
        <tissue evidence="8">Leaf</tissue>
    </source>
</reference>
<dbReference type="CDD" id="cd03784">
    <property type="entry name" value="GT1_Gtf-like"/>
    <property type="match status" value="1"/>
</dbReference>
<keyword evidence="3 4" id="KW-0808">Transferase</keyword>
<dbReference type="InterPro" id="IPR002213">
    <property type="entry name" value="UDP_glucos_trans"/>
</dbReference>
<proteinExistence type="inferred from homology"/>
<name>A0A8B8NI68_9MYRT</name>
<comment type="similarity">
    <text evidence="1 4">Belongs to the UDP-glycosyltransferase family.</text>
</comment>
<feature type="domain" description="Glycosyltransferase N-terminal" evidence="6">
    <location>
        <begin position="11"/>
        <end position="256"/>
    </location>
</feature>
<dbReference type="PROSITE" id="PS00375">
    <property type="entry name" value="UDPGT"/>
    <property type="match status" value="1"/>
</dbReference>
<evidence type="ECO:0000256" key="2">
    <source>
        <dbReference type="ARBA" id="ARBA00022676"/>
    </source>
</evidence>
<gene>
    <name evidence="8" type="primary">LOC115735195</name>
</gene>
<dbReference type="AlphaFoldDB" id="A0A8B8NI68"/>
<dbReference type="InterPro" id="IPR058980">
    <property type="entry name" value="Glyco_transf_N"/>
</dbReference>
<sequence length="493" mass="55012">MENNHQKPHALMMPYPLQGHVIPFVHLAMKLASKGFAITFVNTQYVHHQIAKSHHHDHDPEAEDIFVGARESGLDIQYATVSDGFPLGFDRSLHHDQFMEGVLHVMSAHVDELVGRLAASERPVSCLIVDTFYVWSSMICEKYNLVNISFWTEPALVLSLYYHLDLLRVNGHFGAQDNREDTIDYVPGVRSIEPKDLTSYLQAANTWTVVHRIIYKAFQDVKKADVIICNTVQELEPDTLSALQKKQPVYAIGPIFPTGFAKSPVATSLWSESDCTEWLSAKPSGSVLYVSFGSYAHASKQDIWEIASGLLLSEVSFIWVLRPDIVSSDESEPLPPGFGDQIKGKGLVVPWCCQIEVLSHSAIGGFLTHCGWNSILESIWCCLPMLCFPLLTDQFTNRKLVVDDWGIGVNLRDKKAVTREEVGQKIRRLMIGGSADELRRKVGEVRKALDDALGPNGSSEKNLNDFISDVKVKIAANKQWISRSLIVSLPSST</sequence>
<keyword evidence="7" id="KW-1185">Reference proteome</keyword>
<protein>
    <recommendedName>
        <fullName evidence="5">Glycosyltransferase</fullName>
        <ecNumber evidence="5">2.4.1.-</ecNumber>
    </recommendedName>
</protein>
<dbReference type="FunFam" id="3.40.50.2000:FF:000078">
    <property type="entry name" value="Glycosyltransferase"/>
    <property type="match status" value="1"/>
</dbReference>
<evidence type="ECO:0000313" key="8">
    <source>
        <dbReference type="RefSeq" id="XP_030522180.1"/>
    </source>
</evidence>
<evidence type="ECO:0000313" key="7">
    <source>
        <dbReference type="Proteomes" id="UP000827889"/>
    </source>
</evidence>
<evidence type="ECO:0000256" key="3">
    <source>
        <dbReference type="ARBA" id="ARBA00022679"/>
    </source>
</evidence>
<dbReference type="OrthoDB" id="5835829at2759"/>
<dbReference type="FunFam" id="3.40.50.2000:FF:000178">
    <property type="entry name" value="Glycosyltransferase"/>
    <property type="match status" value="1"/>
</dbReference>
<organism evidence="7 8">
    <name type="scientific">Rhodamnia argentea</name>
    <dbReference type="NCBI Taxonomy" id="178133"/>
    <lineage>
        <taxon>Eukaryota</taxon>
        <taxon>Viridiplantae</taxon>
        <taxon>Streptophyta</taxon>
        <taxon>Embryophyta</taxon>
        <taxon>Tracheophyta</taxon>
        <taxon>Spermatophyta</taxon>
        <taxon>Magnoliopsida</taxon>
        <taxon>eudicotyledons</taxon>
        <taxon>Gunneridae</taxon>
        <taxon>Pentapetalae</taxon>
        <taxon>rosids</taxon>
        <taxon>malvids</taxon>
        <taxon>Myrtales</taxon>
        <taxon>Myrtaceae</taxon>
        <taxon>Myrtoideae</taxon>
        <taxon>Myrteae</taxon>
        <taxon>Australasian group</taxon>
        <taxon>Rhodamnia</taxon>
    </lineage>
</organism>
<dbReference type="Proteomes" id="UP000827889">
    <property type="component" value="Chromosome 10"/>
</dbReference>
<keyword evidence="2 4" id="KW-0328">Glycosyltransferase</keyword>
<evidence type="ECO:0000256" key="5">
    <source>
        <dbReference type="RuleBase" id="RU362057"/>
    </source>
</evidence>
<dbReference type="PANTHER" id="PTHR11926:SF1494">
    <property type="entry name" value="FLAVONOL 3-O-GLUCOSYLTRANSFERASE UGT76E12-RELATED"/>
    <property type="match status" value="1"/>
</dbReference>